<accession>A0ABD3LAH6</accession>
<dbReference type="AlphaFoldDB" id="A0ABD3LAH6"/>
<dbReference type="PANTHER" id="PTHR33138">
    <property type="entry name" value="OS01G0690200 PROTEIN"/>
    <property type="match status" value="1"/>
</dbReference>
<gene>
    <name evidence="2" type="ORF">ACJRO7_009973</name>
</gene>
<evidence type="ECO:0000256" key="1">
    <source>
        <dbReference type="SAM" id="SignalP"/>
    </source>
</evidence>
<dbReference type="PANTHER" id="PTHR33138:SF72">
    <property type="entry name" value="WALL-ASSOCIATED RECEPTOR KINASE CARBOXY-TERMINAL PROTEIN"/>
    <property type="match status" value="1"/>
</dbReference>
<organism evidence="2 3">
    <name type="scientific">Eucalyptus globulus</name>
    <name type="common">Tasmanian blue gum</name>
    <dbReference type="NCBI Taxonomy" id="34317"/>
    <lineage>
        <taxon>Eukaryota</taxon>
        <taxon>Viridiplantae</taxon>
        <taxon>Streptophyta</taxon>
        <taxon>Embryophyta</taxon>
        <taxon>Tracheophyta</taxon>
        <taxon>Spermatophyta</taxon>
        <taxon>Magnoliopsida</taxon>
        <taxon>eudicotyledons</taxon>
        <taxon>Gunneridae</taxon>
        <taxon>Pentapetalae</taxon>
        <taxon>rosids</taxon>
        <taxon>malvids</taxon>
        <taxon>Myrtales</taxon>
        <taxon>Myrtaceae</taxon>
        <taxon>Myrtoideae</taxon>
        <taxon>Eucalypteae</taxon>
        <taxon>Eucalyptus</taxon>
    </lineage>
</organism>
<feature type="signal peptide" evidence="1">
    <location>
        <begin position="1"/>
        <end position="32"/>
    </location>
</feature>
<feature type="chain" id="PRO_5044891018" evidence="1">
    <location>
        <begin position="33"/>
        <end position="244"/>
    </location>
</feature>
<protein>
    <submittedName>
        <fullName evidence="2">Uncharacterized protein</fullName>
    </submittedName>
</protein>
<proteinExistence type="predicted"/>
<comment type="caution">
    <text evidence="2">The sequence shown here is derived from an EMBL/GenBank/DDBJ whole genome shotgun (WGS) entry which is preliminary data.</text>
</comment>
<sequence length="244" mass="27830">MGDAATPLLSFPSRSILIFILVGLIIPQVLLCEGDDNVHYTQCRHSFNCGTVTNITILSGEAADPNSDEYPIFEYQEQTYRVLKIDQHLRMMTIARMDLMDVTCLGEFRNTSMMDSTLFHMTPAVRNLSIFYGCLITWKNISDEFECLYGNLKRLGFFMEDNFLNRKFPFNLTICLTSIKVPVIRSALDDIRRGKISLREALNRGFDLECLACTSSSRFCGSNFTCYCCDKPCTCTYNDPGMFF</sequence>
<evidence type="ECO:0000313" key="3">
    <source>
        <dbReference type="Proteomes" id="UP001634007"/>
    </source>
</evidence>
<evidence type="ECO:0000313" key="2">
    <source>
        <dbReference type="EMBL" id="KAL3748819.1"/>
    </source>
</evidence>
<dbReference type="Proteomes" id="UP001634007">
    <property type="component" value="Unassembled WGS sequence"/>
</dbReference>
<keyword evidence="3" id="KW-1185">Reference proteome</keyword>
<dbReference type="EMBL" id="JBJKBG010000002">
    <property type="protein sequence ID" value="KAL3748819.1"/>
    <property type="molecule type" value="Genomic_DNA"/>
</dbReference>
<name>A0ABD3LAH6_EUCGL</name>
<keyword evidence="1" id="KW-0732">Signal</keyword>
<reference evidence="2 3" key="1">
    <citation type="submission" date="2024-11" db="EMBL/GenBank/DDBJ databases">
        <title>Chromosome-level genome assembly of Eucalyptus globulus Labill. provides insights into its genome evolution.</title>
        <authorList>
            <person name="Li X."/>
        </authorList>
    </citation>
    <scope>NUCLEOTIDE SEQUENCE [LARGE SCALE GENOMIC DNA]</scope>
    <source>
        <strain evidence="2">CL2024</strain>
        <tissue evidence="2">Fresh tender leaves</tissue>
    </source>
</reference>